<dbReference type="InterPro" id="IPR000184">
    <property type="entry name" value="Bac_surfAg_D15"/>
</dbReference>
<keyword evidence="4" id="KW-0732">Signal</keyword>
<keyword evidence="7" id="KW-1185">Reference proteome</keyword>
<dbReference type="PROSITE" id="PS51257">
    <property type="entry name" value="PROKAR_LIPOPROTEIN"/>
    <property type="match status" value="1"/>
</dbReference>
<keyword evidence="2" id="KW-0812">Transmembrane</keyword>
<gene>
    <name evidence="6" type="ORF">ACFOHH_17870</name>
</gene>
<evidence type="ECO:0000256" key="3">
    <source>
        <dbReference type="ARBA" id="ARBA00023136"/>
    </source>
</evidence>
<dbReference type="EMBL" id="JBHRSP010000029">
    <property type="protein sequence ID" value="MFC3074983.1"/>
    <property type="molecule type" value="Genomic_DNA"/>
</dbReference>
<comment type="caution">
    <text evidence="6">The sequence shown here is derived from an EMBL/GenBank/DDBJ whole genome shotgun (WGS) entry which is preliminary data.</text>
</comment>
<dbReference type="PANTHER" id="PTHR12815:SF42">
    <property type="entry name" value="BACTERIAL SURFACE ANTIGEN (D15) DOMAIN-CONTAINING PROTEIN"/>
    <property type="match status" value="1"/>
</dbReference>
<dbReference type="RefSeq" id="WP_257315648.1">
    <property type="nucleotide sequence ID" value="NZ_JANFDG010000013.1"/>
</dbReference>
<dbReference type="Gene3D" id="3.10.20.310">
    <property type="entry name" value="membrane protein fhac"/>
    <property type="match status" value="1"/>
</dbReference>
<organism evidence="6 7">
    <name type="scientific">Shinella pollutisoli</name>
    <dbReference type="NCBI Taxonomy" id="2250594"/>
    <lineage>
        <taxon>Bacteria</taxon>
        <taxon>Pseudomonadati</taxon>
        <taxon>Pseudomonadota</taxon>
        <taxon>Alphaproteobacteria</taxon>
        <taxon>Hyphomicrobiales</taxon>
        <taxon>Rhizobiaceae</taxon>
        <taxon>Shinella</taxon>
    </lineage>
</organism>
<feature type="signal peptide" evidence="4">
    <location>
        <begin position="1"/>
        <end position="39"/>
    </location>
</feature>
<evidence type="ECO:0000313" key="6">
    <source>
        <dbReference type="EMBL" id="MFC3074983.1"/>
    </source>
</evidence>
<proteinExistence type="predicted"/>
<dbReference type="PROSITE" id="PS51779">
    <property type="entry name" value="POTRA"/>
    <property type="match status" value="1"/>
</dbReference>
<evidence type="ECO:0000259" key="5">
    <source>
        <dbReference type="PROSITE" id="PS51779"/>
    </source>
</evidence>
<dbReference type="InterPro" id="IPR010827">
    <property type="entry name" value="BamA/TamA_POTRA"/>
</dbReference>
<dbReference type="Proteomes" id="UP001595377">
    <property type="component" value="Unassembled WGS sequence"/>
</dbReference>
<dbReference type="InterPro" id="IPR034746">
    <property type="entry name" value="POTRA"/>
</dbReference>
<dbReference type="InterPro" id="IPR039910">
    <property type="entry name" value="D15-like"/>
</dbReference>
<reference evidence="7" key="1">
    <citation type="journal article" date="2019" name="Int. J. Syst. Evol. Microbiol.">
        <title>The Global Catalogue of Microorganisms (GCM) 10K type strain sequencing project: providing services to taxonomists for standard genome sequencing and annotation.</title>
        <authorList>
            <consortium name="The Broad Institute Genomics Platform"/>
            <consortium name="The Broad Institute Genome Sequencing Center for Infectious Disease"/>
            <person name="Wu L."/>
            <person name="Ma J."/>
        </authorList>
    </citation>
    <scope>NUCLEOTIDE SEQUENCE [LARGE SCALE GENOMIC DNA]</scope>
    <source>
        <strain evidence="7">KCTC 52677</strain>
    </source>
</reference>
<evidence type="ECO:0000256" key="1">
    <source>
        <dbReference type="ARBA" id="ARBA00004370"/>
    </source>
</evidence>
<evidence type="ECO:0000256" key="4">
    <source>
        <dbReference type="SAM" id="SignalP"/>
    </source>
</evidence>
<comment type="subcellular location">
    <subcellularLocation>
        <location evidence="1">Membrane</location>
    </subcellularLocation>
</comment>
<evidence type="ECO:0000313" key="7">
    <source>
        <dbReference type="Proteomes" id="UP001595377"/>
    </source>
</evidence>
<keyword evidence="3" id="KW-0472">Membrane</keyword>
<feature type="chain" id="PRO_5045219255" evidence="4">
    <location>
        <begin position="40"/>
        <end position="641"/>
    </location>
</feature>
<protein>
    <submittedName>
        <fullName evidence="6">Autotransporter assembly complex family protein</fullName>
    </submittedName>
</protein>
<name>A0ABV7DK37_9HYPH</name>
<dbReference type="Pfam" id="PF01103">
    <property type="entry name" value="Omp85"/>
    <property type="match status" value="1"/>
</dbReference>
<feature type="domain" description="POTRA" evidence="5">
    <location>
        <begin position="241"/>
        <end position="315"/>
    </location>
</feature>
<dbReference type="PANTHER" id="PTHR12815">
    <property type="entry name" value="SORTING AND ASSEMBLY MACHINERY SAMM50 PROTEIN FAMILY MEMBER"/>
    <property type="match status" value="1"/>
</dbReference>
<sequence length="641" mass="67280">MRDIVNRPDKSFAFLRAGTALAVAAAFACAVAPAAPASAFELFGMKFFESDEEEAAPVIDPVEYTLTLDAGTEDEALKEAIETTALLKADEGKPVSGDLGLVIKARDDRDRILAALYENARYGGVVEVTVAGQDLDALPPNPEFGRPGAVPVTIRVRPGPVFTFGDIAFAGDAEGRNPADYGLVPGARADSTVILKAGEQIVADLKSEGRPFAKLTDRNATADHGTQTVDVVIAAEGGPVAPVGAVGVTGTKTVDPDFVARYSRINAGEPYSPERLAKAADRLRQLGVFSSVTIREATALAPDGSLPMTIEVSEGKHRYFGFGAQVSNTDGLGLQGYWGHRNLLGQAESLRVEGSVGRIGESSLDSLDYSTAILFSKPGAFGPATTFNASLKASLVDPDAYKAVTFTGAAGVSVELSDVDTVSGGGEVMWSDIDDAFGKNKYLTVSTPIEYVRDTRDDKLNPTKGYRAMINAKPSYETYRGTVFSSFEGAVTGYKALGEEDRLVLAGKLAGGTLVGGDKLSDIPATRRFFLGGGGTVRGYGYQEISPRNGADKLTGGRSYVNASAEVRIGVTETIGIVPFIDVGTVSVDEVPDFKDIRAGAGVGLRYATPFGPIRLDVAVPLDKYPGGTSFGIYAGIGQSF</sequence>
<accession>A0ABV7DK37</accession>
<dbReference type="Pfam" id="PF07244">
    <property type="entry name" value="POTRA"/>
    <property type="match status" value="1"/>
</dbReference>
<evidence type="ECO:0000256" key="2">
    <source>
        <dbReference type="ARBA" id="ARBA00022452"/>
    </source>
</evidence>
<dbReference type="Gene3D" id="2.40.160.50">
    <property type="entry name" value="membrane protein fhac: a member of the omp85/tpsb transporter family"/>
    <property type="match status" value="1"/>
</dbReference>
<keyword evidence="2" id="KW-1134">Transmembrane beta strand</keyword>